<feature type="compositionally biased region" description="Basic residues" evidence="10">
    <location>
        <begin position="462"/>
        <end position="484"/>
    </location>
</feature>
<feature type="domain" description="Trigger factor ribosome-binding bacterial" evidence="11">
    <location>
        <begin position="13"/>
        <end position="157"/>
    </location>
</feature>
<keyword evidence="9" id="KW-0963">Cytoplasm</keyword>
<comment type="catalytic activity">
    <reaction evidence="1 9">
        <text>[protein]-peptidylproline (omega=180) = [protein]-peptidylproline (omega=0)</text>
        <dbReference type="Rhea" id="RHEA:16237"/>
        <dbReference type="Rhea" id="RHEA-COMP:10747"/>
        <dbReference type="Rhea" id="RHEA-COMP:10748"/>
        <dbReference type="ChEBI" id="CHEBI:83833"/>
        <dbReference type="ChEBI" id="CHEBI:83834"/>
        <dbReference type="EC" id="5.2.1.8"/>
    </reaction>
</comment>
<dbReference type="SUPFAM" id="SSF102735">
    <property type="entry name" value="Trigger factor ribosome-binding domain"/>
    <property type="match status" value="1"/>
</dbReference>
<proteinExistence type="inferred from homology"/>
<dbReference type="GO" id="GO:0005737">
    <property type="term" value="C:cytoplasm"/>
    <property type="evidence" value="ECO:0007669"/>
    <property type="project" value="UniProtKB-SubCell"/>
</dbReference>
<comment type="similarity">
    <text evidence="2 9">Belongs to the FKBP-type PPIase family. Tig subfamily.</text>
</comment>
<dbReference type="GO" id="GO:0051083">
    <property type="term" value="P:'de novo' cotranslational protein folding"/>
    <property type="evidence" value="ECO:0007669"/>
    <property type="project" value="TreeGrafter"/>
</dbReference>
<dbReference type="Gene3D" id="3.10.50.40">
    <property type="match status" value="1"/>
</dbReference>
<reference evidence="13 14" key="1">
    <citation type="submission" date="2019-02" db="EMBL/GenBank/DDBJ databases">
        <title>Deep-cultivation of Planctomycetes and their phenomic and genomic characterization uncovers novel biology.</title>
        <authorList>
            <person name="Wiegand S."/>
            <person name="Jogler M."/>
            <person name="Boedeker C."/>
            <person name="Pinto D."/>
            <person name="Vollmers J."/>
            <person name="Rivas-Marin E."/>
            <person name="Kohn T."/>
            <person name="Peeters S.H."/>
            <person name="Heuer A."/>
            <person name="Rast P."/>
            <person name="Oberbeckmann S."/>
            <person name="Bunk B."/>
            <person name="Jeske O."/>
            <person name="Meyerdierks A."/>
            <person name="Storesund J.E."/>
            <person name="Kallscheuer N."/>
            <person name="Luecker S."/>
            <person name="Lage O.M."/>
            <person name="Pohl T."/>
            <person name="Merkel B.J."/>
            <person name="Hornburger P."/>
            <person name="Mueller R.-W."/>
            <person name="Bruemmer F."/>
            <person name="Labrenz M."/>
            <person name="Spormann A.M."/>
            <person name="Op den Camp H."/>
            <person name="Overmann J."/>
            <person name="Amann R."/>
            <person name="Jetten M.S.M."/>
            <person name="Mascher T."/>
            <person name="Medema M.H."/>
            <person name="Devos D.P."/>
            <person name="Kaster A.-K."/>
            <person name="Ovreas L."/>
            <person name="Rohde M."/>
            <person name="Galperin M.Y."/>
            <person name="Jogler C."/>
        </authorList>
    </citation>
    <scope>NUCLEOTIDE SEQUENCE [LARGE SCALE GENOMIC DNA]</scope>
    <source>
        <strain evidence="13 14">KS4</strain>
    </source>
</reference>
<keyword evidence="9" id="KW-0132">Cell division</keyword>
<dbReference type="GO" id="GO:0043335">
    <property type="term" value="P:protein unfolding"/>
    <property type="evidence" value="ECO:0007669"/>
    <property type="project" value="TreeGrafter"/>
</dbReference>
<dbReference type="GO" id="GO:0015031">
    <property type="term" value="P:protein transport"/>
    <property type="evidence" value="ECO:0007669"/>
    <property type="project" value="UniProtKB-UniRule"/>
</dbReference>
<evidence type="ECO:0000256" key="8">
    <source>
        <dbReference type="ARBA" id="ARBA00029986"/>
    </source>
</evidence>
<dbReference type="Pfam" id="PF05698">
    <property type="entry name" value="Trigger_C"/>
    <property type="match status" value="1"/>
</dbReference>
<dbReference type="RefSeq" id="WP_145077226.1">
    <property type="nucleotide sequence ID" value="NZ_CP036425.1"/>
</dbReference>
<dbReference type="Gene3D" id="1.10.3120.10">
    <property type="entry name" value="Trigger factor, C-terminal domain"/>
    <property type="match status" value="1"/>
</dbReference>
<evidence type="ECO:0000313" key="13">
    <source>
        <dbReference type="EMBL" id="QDU33850.1"/>
    </source>
</evidence>
<feature type="domain" description="Trigger factor C-terminal" evidence="12">
    <location>
        <begin position="290"/>
        <end position="445"/>
    </location>
</feature>
<evidence type="ECO:0000259" key="11">
    <source>
        <dbReference type="Pfam" id="PF05697"/>
    </source>
</evidence>
<dbReference type="SUPFAM" id="SSF54534">
    <property type="entry name" value="FKBP-like"/>
    <property type="match status" value="1"/>
</dbReference>
<dbReference type="InterPro" id="IPR008880">
    <property type="entry name" value="Trigger_fac_C"/>
</dbReference>
<evidence type="ECO:0000256" key="6">
    <source>
        <dbReference type="ARBA" id="ARBA00023186"/>
    </source>
</evidence>
<dbReference type="InterPro" id="IPR046357">
    <property type="entry name" value="PPIase_dom_sf"/>
</dbReference>
<dbReference type="Gene3D" id="3.30.70.1050">
    <property type="entry name" value="Trigger factor ribosome-binding domain"/>
    <property type="match status" value="1"/>
</dbReference>
<dbReference type="EMBL" id="CP036425">
    <property type="protein sequence ID" value="QDU33850.1"/>
    <property type="molecule type" value="Genomic_DNA"/>
</dbReference>
<dbReference type="PIRSF" id="PIRSF003095">
    <property type="entry name" value="Trigger_factor"/>
    <property type="match status" value="1"/>
</dbReference>
<dbReference type="GO" id="GO:0003755">
    <property type="term" value="F:peptidyl-prolyl cis-trans isomerase activity"/>
    <property type="evidence" value="ECO:0007669"/>
    <property type="project" value="UniProtKB-UniRule"/>
</dbReference>
<evidence type="ECO:0000256" key="10">
    <source>
        <dbReference type="SAM" id="MobiDB-lite"/>
    </source>
</evidence>
<dbReference type="Proteomes" id="UP000317369">
    <property type="component" value="Chromosome"/>
</dbReference>
<keyword evidence="6 9" id="KW-0143">Chaperone</keyword>
<gene>
    <name evidence="9 13" type="primary">tig</name>
    <name evidence="13" type="ORF">KS4_19090</name>
</gene>
<comment type="domain">
    <text evidence="9">Consists of 3 domains; the N-terminus binds the ribosome, the middle domain has PPIase activity, while the C-terminus has intrinsic chaperone activity on its own.</text>
</comment>
<dbReference type="OrthoDB" id="9767721at2"/>
<dbReference type="HAMAP" id="MF_00303">
    <property type="entry name" value="Trigger_factor_Tig"/>
    <property type="match status" value="1"/>
</dbReference>
<dbReference type="InterPro" id="IPR027304">
    <property type="entry name" value="Trigger_fact/SurA_dom_sf"/>
</dbReference>
<evidence type="ECO:0000259" key="12">
    <source>
        <dbReference type="Pfam" id="PF05698"/>
    </source>
</evidence>
<dbReference type="KEGG" id="pcor:KS4_19090"/>
<dbReference type="InterPro" id="IPR037041">
    <property type="entry name" value="Trigger_fac_C_sf"/>
</dbReference>
<dbReference type="SUPFAM" id="SSF109998">
    <property type="entry name" value="Triger factor/SurA peptide-binding domain-like"/>
    <property type="match status" value="1"/>
</dbReference>
<evidence type="ECO:0000256" key="1">
    <source>
        <dbReference type="ARBA" id="ARBA00000971"/>
    </source>
</evidence>
<dbReference type="GO" id="GO:0044183">
    <property type="term" value="F:protein folding chaperone"/>
    <property type="evidence" value="ECO:0007669"/>
    <property type="project" value="TreeGrafter"/>
</dbReference>
<dbReference type="GO" id="GO:0051301">
    <property type="term" value="P:cell division"/>
    <property type="evidence" value="ECO:0007669"/>
    <property type="project" value="UniProtKB-KW"/>
</dbReference>
<evidence type="ECO:0000256" key="4">
    <source>
        <dbReference type="ARBA" id="ARBA00016902"/>
    </source>
</evidence>
<evidence type="ECO:0000256" key="9">
    <source>
        <dbReference type="HAMAP-Rule" id="MF_00303"/>
    </source>
</evidence>
<name>A0A517YUD9_9BACT</name>
<evidence type="ECO:0000313" key="14">
    <source>
        <dbReference type="Proteomes" id="UP000317369"/>
    </source>
</evidence>
<comment type="function">
    <text evidence="9">Involved in protein export. Acts as a chaperone by maintaining the newly synthesized protein in an open conformation. Functions as a peptidyl-prolyl cis-trans isomerase.</text>
</comment>
<dbReference type="AlphaFoldDB" id="A0A517YUD9"/>
<dbReference type="PANTHER" id="PTHR30560:SF3">
    <property type="entry name" value="TRIGGER FACTOR-LIKE PROTEIN TIG, CHLOROPLASTIC"/>
    <property type="match status" value="1"/>
</dbReference>
<dbReference type="NCBIfam" id="TIGR00115">
    <property type="entry name" value="tig"/>
    <property type="match status" value="1"/>
</dbReference>
<dbReference type="PANTHER" id="PTHR30560">
    <property type="entry name" value="TRIGGER FACTOR CHAPERONE AND PEPTIDYL-PROLYL CIS/TRANS ISOMERASE"/>
    <property type="match status" value="1"/>
</dbReference>
<keyword evidence="7 9" id="KW-0413">Isomerase</keyword>
<keyword evidence="5 9" id="KW-0697">Rotamase</keyword>
<evidence type="ECO:0000256" key="5">
    <source>
        <dbReference type="ARBA" id="ARBA00023110"/>
    </source>
</evidence>
<keyword evidence="9" id="KW-0131">Cell cycle</keyword>
<evidence type="ECO:0000256" key="2">
    <source>
        <dbReference type="ARBA" id="ARBA00005464"/>
    </source>
</evidence>
<keyword evidence="14" id="KW-1185">Reference proteome</keyword>
<evidence type="ECO:0000256" key="3">
    <source>
        <dbReference type="ARBA" id="ARBA00013194"/>
    </source>
</evidence>
<dbReference type="GO" id="GO:0043022">
    <property type="term" value="F:ribosome binding"/>
    <property type="evidence" value="ECO:0007669"/>
    <property type="project" value="TreeGrafter"/>
</dbReference>
<dbReference type="EC" id="5.2.1.8" evidence="3 9"/>
<sequence length="490" mass="55294">MSEATKEDRPELNVSVEDSGPARKMLKIVIPESRIKTKIEETFGTLQEDAQIPGFRRGRAPRRLLQKRFGDSIRDDAKGQLLSEAYSQAIEEKELDVIGEPDVKNADKIELPESGDLTLEVEVEITPEVDLPEFKDIKVTKVAAEVTDEDVEEEINRYRERFGKAAAIADAKIEAGDFLKADAHIYPQDKKGDADAVIVHLHDTYIMVNGENAEFKGHVAGIVVEDLGKKLAGKKVGDELSIEMDGPASHENDDIKDKPIAIEIKINAIERLEPAPIEEVIKNVGMETEADFRDKLKEMLVAQKDREQKSDMYTQVNDQLIEKVALELPEGLTGRQIERVLQRQRMEALYRGTSENEIADQLAESRNESEEAAKKQLKLFFIIDKASRELDVDVNENEINGQIAMYAMQQGRRPEKLRQEMQKRGEIEQLYLQIREQKTLDKILEVAEIEEVAAKEKEAKPAAKKKASKKKASKKKASKKKAAAKKKDDE</sequence>
<comment type="subcellular location">
    <subcellularLocation>
        <location evidence="9">Cytoplasm</location>
    </subcellularLocation>
    <text evidence="9">About half TF is bound to the ribosome near the polypeptide exit tunnel while the other half is free in the cytoplasm.</text>
</comment>
<dbReference type="InterPro" id="IPR036611">
    <property type="entry name" value="Trigger_fac_ribosome-bd_sf"/>
</dbReference>
<organism evidence="13 14">
    <name type="scientific">Poriferisphaera corsica</name>
    <dbReference type="NCBI Taxonomy" id="2528020"/>
    <lineage>
        <taxon>Bacteria</taxon>
        <taxon>Pseudomonadati</taxon>
        <taxon>Planctomycetota</taxon>
        <taxon>Phycisphaerae</taxon>
        <taxon>Phycisphaerales</taxon>
        <taxon>Phycisphaeraceae</taxon>
        <taxon>Poriferisphaera</taxon>
    </lineage>
</organism>
<protein>
    <recommendedName>
        <fullName evidence="4 9">Trigger factor</fullName>
        <shortName evidence="9">TF</shortName>
        <ecNumber evidence="3 9">5.2.1.8</ecNumber>
    </recommendedName>
    <alternativeName>
        <fullName evidence="8 9">PPIase</fullName>
    </alternativeName>
</protein>
<evidence type="ECO:0000256" key="7">
    <source>
        <dbReference type="ARBA" id="ARBA00023235"/>
    </source>
</evidence>
<accession>A0A517YUD9</accession>
<dbReference type="InterPro" id="IPR008881">
    <property type="entry name" value="Trigger_fac_ribosome-bd_bac"/>
</dbReference>
<feature type="region of interest" description="Disordered" evidence="10">
    <location>
        <begin position="454"/>
        <end position="490"/>
    </location>
</feature>
<dbReference type="Pfam" id="PF05697">
    <property type="entry name" value="Trigger_N"/>
    <property type="match status" value="1"/>
</dbReference>
<dbReference type="InterPro" id="IPR005215">
    <property type="entry name" value="Trig_fac"/>
</dbReference>